<evidence type="ECO:0000313" key="1">
    <source>
        <dbReference type="EMBL" id="SVB14619.1"/>
    </source>
</evidence>
<dbReference type="Pfam" id="PF12771">
    <property type="entry name" value="SusD-like_2"/>
    <property type="match status" value="1"/>
</dbReference>
<proteinExistence type="predicted"/>
<dbReference type="SUPFAM" id="SSF48452">
    <property type="entry name" value="TPR-like"/>
    <property type="match status" value="1"/>
</dbReference>
<sequence>MKNSMKGLKTMKNMFSLILIASMLVLPSCEIPTDLNDNPNEITLQDVDPNLFLNGAQLANIMVQNSHVNRISGMFSGQLIGYTSLYSNIYGYSLSTVESNDEWRGCYTGVLTNVRHIREAAPDDKLLVGMSKVLEAHAVGTLAILMGDVPYLEVVSETADPVFDSQLEVLAELTLLLDRAISDLGSASSRTEDYDIYYNGDKDKWLAAAYTLKARYALIQSNYSAALTAANMGISSSAGDMNFIPRGDAAVSEGDKNLFNAILSGSRTGDLGNNGSYLLELLNDTTSAYRGNAKTNETARHNYYKIDETSGEGNLGVIERFEPMPMVTYFENQLIKAEAAARTGGDGLGHLNDYRAWLASGGRLNATFNSDTTIQYDAYVSADFASGGMENSDGVSAETALLREIIEERYVSGFGTYMPFNDHRRLRGDSETDLIVPFPLNTTAAAAYGHVERIPYAQDELTSNSNMTEDPG</sequence>
<dbReference type="InterPro" id="IPR011990">
    <property type="entry name" value="TPR-like_helical_dom_sf"/>
</dbReference>
<accession>A0A382BLW0</accession>
<protein>
    <recommendedName>
        <fullName evidence="2">SusD/RagB family nutrient-binding outer membrane lipoprotein</fullName>
    </recommendedName>
</protein>
<evidence type="ECO:0008006" key="2">
    <source>
        <dbReference type="Google" id="ProtNLM"/>
    </source>
</evidence>
<organism evidence="1">
    <name type="scientific">marine metagenome</name>
    <dbReference type="NCBI Taxonomy" id="408172"/>
    <lineage>
        <taxon>unclassified sequences</taxon>
        <taxon>metagenomes</taxon>
        <taxon>ecological metagenomes</taxon>
    </lineage>
</organism>
<reference evidence="1" key="1">
    <citation type="submission" date="2018-05" db="EMBL/GenBank/DDBJ databases">
        <authorList>
            <person name="Lanie J.A."/>
            <person name="Ng W.-L."/>
            <person name="Kazmierczak K.M."/>
            <person name="Andrzejewski T.M."/>
            <person name="Davidsen T.M."/>
            <person name="Wayne K.J."/>
            <person name="Tettelin H."/>
            <person name="Glass J.I."/>
            <person name="Rusch D."/>
            <person name="Podicherti R."/>
            <person name="Tsui H.-C.T."/>
            <person name="Winkler M.E."/>
        </authorList>
    </citation>
    <scope>NUCLEOTIDE SEQUENCE</scope>
</reference>
<dbReference type="Gene3D" id="1.25.40.390">
    <property type="match status" value="1"/>
</dbReference>
<gene>
    <name evidence="1" type="ORF">METZ01_LOCUS167473</name>
</gene>
<dbReference type="EMBL" id="UINC01030357">
    <property type="protein sequence ID" value="SVB14619.1"/>
    <property type="molecule type" value="Genomic_DNA"/>
</dbReference>
<name>A0A382BLW0_9ZZZZ</name>
<dbReference type="InterPro" id="IPR041662">
    <property type="entry name" value="SusD-like_2"/>
</dbReference>
<dbReference type="AlphaFoldDB" id="A0A382BLW0"/>
<feature type="non-terminal residue" evidence="1">
    <location>
        <position position="472"/>
    </location>
</feature>